<gene>
    <name evidence="1" type="ORF">GCM10023195_64510</name>
</gene>
<organism evidence="1 2">
    <name type="scientific">Actinoallomurus liliacearum</name>
    <dbReference type="NCBI Taxonomy" id="1080073"/>
    <lineage>
        <taxon>Bacteria</taxon>
        <taxon>Bacillati</taxon>
        <taxon>Actinomycetota</taxon>
        <taxon>Actinomycetes</taxon>
        <taxon>Streptosporangiales</taxon>
        <taxon>Thermomonosporaceae</taxon>
        <taxon>Actinoallomurus</taxon>
    </lineage>
</organism>
<dbReference type="Pfam" id="PF19465">
    <property type="entry name" value="DUF6002"/>
    <property type="match status" value="1"/>
</dbReference>
<comment type="caution">
    <text evidence="1">The sequence shown here is derived from an EMBL/GenBank/DDBJ whole genome shotgun (WGS) entry which is preliminary data.</text>
</comment>
<evidence type="ECO:0000313" key="2">
    <source>
        <dbReference type="Proteomes" id="UP001500212"/>
    </source>
</evidence>
<evidence type="ECO:0000313" key="1">
    <source>
        <dbReference type="EMBL" id="GAA4614742.1"/>
    </source>
</evidence>
<dbReference type="InterPro" id="IPR046044">
    <property type="entry name" value="DUF6002"/>
</dbReference>
<accession>A0ABP8TUW3</accession>
<keyword evidence="2" id="KW-1185">Reference proteome</keyword>
<proteinExistence type="predicted"/>
<dbReference type="Proteomes" id="UP001500212">
    <property type="component" value="Unassembled WGS sequence"/>
</dbReference>
<reference evidence="2" key="1">
    <citation type="journal article" date="2019" name="Int. J. Syst. Evol. Microbiol.">
        <title>The Global Catalogue of Microorganisms (GCM) 10K type strain sequencing project: providing services to taxonomists for standard genome sequencing and annotation.</title>
        <authorList>
            <consortium name="The Broad Institute Genomics Platform"/>
            <consortium name="The Broad Institute Genome Sequencing Center for Infectious Disease"/>
            <person name="Wu L."/>
            <person name="Ma J."/>
        </authorList>
    </citation>
    <scope>NUCLEOTIDE SEQUENCE [LARGE SCALE GENOMIC DNA]</scope>
    <source>
        <strain evidence="2">JCM 17938</strain>
    </source>
</reference>
<name>A0ABP8TUW3_9ACTN</name>
<sequence length="463" mass="50951">MDDNGDMRHADVEPSITVENPLVRYDEPIRAALQELSRKSRSSGRFEAGHVLPAPGEDLTRFFAASDIAITDLGEYAGHRLRLLDLMRNERTRTTKTFASRLIVARAVEHIRRTGERMMIVSPSSGNKATALRDAVSAAHETGLATPEELAILVVVPTASRAKLWSSPLASDVQARVRNPVAVYHGARRDEVKTLAAGLVDGFGTEMYRRFGVRLWYTLDLDNYRVADIVRAFVEQDYLPPAKERLHAHAVSSAFGLLGHALGARRLAEEGHGESTARYFLVQHLDTPDMVLSLYFGSTSRRSLPTYTLDHANGFYRQDTDPRFPLTTFALDEILDSTFYTRQPATSAEMNALIRSQGGGGIVVSRHECLQRYSALREVLQPAGCILPTVPDDLREWSLVMALTGVLNGIDRGLVSETDILVHGSGSYQVTDFTPVPDAHLKTVESIEDLAKVAADAAEGKSV</sequence>
<dbReference type="EMBL" id="BAABHJ010000027">
    <property type="protein sequence ID" value="GAA4614742.1"/>
    <property type="molecule type" value="Genomic_DNA"/>
</dbReference>
<protein>
    <submittedName>
        <fullName evidence="1">Uncharacterized protein</fullName>
    </submittedName>
</protein>